<dbReference type="Pfam" id="PF03845">
    <property type="entry name" value="Spore_permease"/>
    <property type="match status" value="1"/>
</dbReference>
<evidence type="ECO:0000313" key="10">
    <source>
        <dbReference type="Proteomes" id="UP000467637"/>
    </source>
</evidence>
<feature type="transmembrane region" description="Helical" evidence="8">
    <location>
        <begin position="324"/>
        <end position="344"/>
    </location>
</feature>
<feature type="transmembrane region" description="Helical" evidence="8">
    <location>
        <begin position="61"/>
        <end position="80"/>
    </location>
</feature>
<dbReference type="Proteomes" id="UP000467637">
    <property type="component" value="Unassembled WGS sequence"/>
</dbReference>
<dbReference type="EMBL" id="WSEM01000016">
    <property type="protein sequence ID" value="MVQ36577.1"/>
    <property type="molecule type" value="Genomic_DNA"/>
</dbReference>
<evidence type="ECO:0000313" key="9">
    <source>
        <dbReference type="EMBL" id="MVQ36577.1"/>
    </source>
</evidence>
<feature type="transmembrane region" description="Helical" evidence="8">
    <location>
        <begin position="101"/>
        <end position="122"/>
    </location>
</feature>
<feature type="transmembrane region" description="Helical" evidence="8">
    <location>
        <begin position="233"/>
        <end position="255"/>
    </location>
</feature>
<evidence type="ECO:0000256" key="1">
    <source>
        <dbReference type="ARBA" id="ARBA00004141"/>
    </source>
</evidence>
<keyword evidence="10" id="KW-1185">Reference proteome</keyword>
<gene>
    <name evidence="9" type="ORF">GON05_18370</name>
</gene>
<evidence type="ECO:0000256" key="4">
    <source>
        <dbReference type="ARBA" id="ARBA00022544"/>
    </source>
</evidence>
<dbReference type="RefSeq" id="WP_309491752.1">
    <property type="nucleotide sequence ID" value="NZ_WSEM01000016.1"/>
</dbReference>
<feature type="transmembrane region" description="Helical" evidence="8">
    <location>
        <begin position="167"/>
        <end position="187"/>
    </location>
</feature>
<feature type="transmembrane region" description="Helical" evidence="8">
    <location>
        <begin position="286"/>
        <end position="312"/>
    </location>
</feature>
<feature type="transmembrane region" description="Helical" evidence="8">
    <location>
        <begin position="31"/>
        <end position="49"/>
    </location>
</feature>
<name>A0ABW9UB05_9BACL</name>
<evidence type="ECO:0000256" key="7">
    <source>
        <dbReference type="ARBA" id="ARBA00023136"/>
    </source>
</evidence>
<sequence length="385" mass="44072">MHLFGELNVMRYSVYDISHKRKGRHTLTSRLQIGLVYIIMHMGFGYLQYPSLIYKLTKTGHWGVVLSYGLLILILMMICKKGLDYFPEKDMIDIYLKMGRWVAFLFLIPYALNITALIAMSFRHHAEVIASIFLLQTPIWAIMILLLVISTYTAIKGLGTILRSSVIIFLIVNILVAFVIVSSFVNFDFRNALPLIPPSLHFVTNINFLYLLGFSSLFLGFIPSKTNLTYGQLFGALAYVICFYLTVVYIPLFIFGTETVDSFFFPAKEAADSVDMNWFVFNQQTMFFGLSMVGFTIILNAVLLWMIIQIIQKLFNLKSKKASYWIYAFSLIAFVFAISIPNLILIEKFALWSAGANALFIIILPFTMFIYGVLAGRGRLRYEKK</sequence>
<organism evidence="9 10">
    <name type="scientific">Paenibacillus anseongense</name>
    <dbReference type="NCBI Taxonomy" id="2682845"/>
    <lineage>
        <taxon>Bacteria</taxon>
        <taxon>Bacillati</taxon>
        <taxon>Bacillota</taxon>
        <taxon>Bacilli</taxon>
        <taxon>Bacillales</taxon>
        <taxon>Paenibacillaceae</taxon>
        <taxon>Paenibacillus</taxon>
    </lineage>
</organism>
<feature type="transmembrane region" description="Helical" evidence="8">
    <location>
        <begin position="199"/>
        <end position="221"/>
    </location>
</feature>
<protein>
    <submittedName>
        <fullName evidence="9">GerAB/ArcD/ProY family transporter</fullName>
    </submittedName>
</protein>
<keyword evidence="6 8" id="KW-1133">Transmembrane helix</keyword>
<evidence type="ECO:0000256" key="6">
    <source>
        <dbReference type="ARBA" id="ARBA00022989"/>
    </source>
</evidence>
<keyword evidence="4" id="KW-0309">Germination</keyword>
<evidence type="ECO:0000256" key="5">
    <source>
        <dbReference type="ARBA" id="ARBA00022692"/>
    </source>
</evidence>
<comment type="similarity">
    <text evidence="2">Belongs to the amino acid-polyamine-organocation (APC) superfamily. Spore germination protein (SGP) (TC 2.A.3.9) family.</text>
</comment>
<evidence type="ECO:0000256" key="2">
    <source>
        <dbReference type="ARBA" id="ARBA00007998"/>
    </source>
</evidence>
<feature type="transmembrane region" description="Helical" evidence="8">
    <location>
        <begin position="128"/>
        <end position="155"/>
    </location>
</feature>
<comment type="subcellular location">
    <subcellularLocation>
        <location evidence="1">Membrane</location>
        <topology evidence="1">Multi-pass membrane protein</topology>
    </subcellularLocation>
</comment>
<keyword evidence="7 8" id="KW-0472">Membrane</keyword>
<feature type="transmembrane region" description="Helical" evidence="8">
    <location>
        <begin position="350"/>
        <end position="375"/>
    </location>
</feature>
<dbReference type="InterPro" id="IPR004761">
    <property type="entry name" value="Spore_GerAB"/>
</dbReference>
<evidence type="ECO:0000256" key="8">
    <source>
        <dbReference type="SAM" id="Phobius"/>
    </source>
</evidence>
<dbReference type="PANTHER" id="PTHR34975">
    <property type="entry name" value="SPORE GERMINATION PROTEIN A2"/>
    <property type="match status" value="1"/>
</dbReference>
<keyword evidence="5 8" id="KW-0812">Transmembrane</keyword>
<dbReference type="PANTHER" id="PTHR34975:SF2">
    <property type="entry name" value="SPORE GERMINATION PROTEIN A2"/>
    <property type="match status" value="1"/>
</dbReference>
<accession>A0ABW9UB05</accession>
<reference evidence="9 10" key="1">
    <citation type="submission" date="2019-12" db="EMBL/GenBank/DDBJ databases">
        <authorList>
            <person name="Huq M.A."/>
        </authorList>
    </citation>
    <scope>NUCLEOTIDE SEQUENCE [LARGE SCALE GENOMIC DNA]</scope>
    <source>
        <strain evidence="9 10">MAH-34</strain>
    </source>
</reference>
<comment type="caution">
    <text evidence="9">The sequence shown here is derived from an EMBL/GenBank/DDBJ whole genome shotgun (WGS) entry which is preliminary data.</text>
</comment>
<proteinExistence type="inferred from homology"/>
<evidence type="ECO:0000256" key="3">
    <source>
        <dbReference type="ARBA" id="ARBA00022448"/>
    </source>
</evidence>
<keyword evidence="3" id="KW-0813">Transport</keyword>